<protein>
    <submittedName>
        <fullName evidence="3">SfiI-subtelomeric related protein family member, putative</fullName>
    </submittedName>
</protein>
<accession>A0A3B0MFF7</accession>
<reference evidence="3" key="1">
    <citation type="submission" date="2018-07" db="EMBL/GenBank/DDBJ databases">
        <authorList>
            <person name="Quirk P.G."/>
            <person name="Krulwich T.A."/>
        </authorList>
    </citation>
    <scope>NUCLEOTIDE SEQUENCE</scope>
    <source>
        <strain evidence="3">Anand</strain>
    </source>
</reference>
<feature type="chain" id="PRO_5017320151" evidence="2">
    <location>
        <begin position="26"/>
        <end position="2581"/>
    </location>
</feature>
<proteinExistence type="predicted"/>
<feature type="region of interest" description="Disordered" evidence="1">
    <location>
        <begin position="2562"/>
        <end position="2581"/>
    </location>
</feature>
<evidence type="ECO:0000313" key="3">
    <source>
        <dbReference type="EMBL" id="SVP88189.1"/>
    </source>
</evidence>
<gene>
    <name evidence="3" type="ORF">TAT_000006000</name>
</gene>
<dbReference type="InterPro" id="IPR007480">
    <property type="entry name" value="DUF529"/>
</dbReference>
<evidence type="ECO:0000256" key="2">
    <source>
        <dbReference type="SAM" id="SignalP"/>
    </source>
</evidence>
<name>A0A3B0MFF7_THEAN</name>
<dbReference type="VEuPathDB" id="PiroplasmaDB:TA17358"/>
<feature type="signal peptide" evidence="2">
    <location>
        <begin position="1"/>
        <end position="25"/>
    </location>
</feature>
<evidence type="ECO:0000256" key="1">
    <source>
        <dbReference type="SAM" id="MobiDB-lite"/>
    </source>
</evidence>
<dbReference type="VEuPathDB" id="PiroplasmaDB:TA09770"/>
<dbReference type="Pfam" id="PF04385">
    <property type="entry name" value="FAINT"/>
    <property type="match status" value="16"/>
</dbReference>
<organism evidence="3">
    <name type="scientific">Theileria annulata</name>
    <dbReference type="NCBI Taxonomy" id="5874"/>
    <lineage>
        <taxon>Eukaryota</taxon>
        <taxon>Sar</taxon>
        <taxon>Alveolata</taxon>
        <taxon>Apicomplexa</taxon>
        <taxon>Aconoidasida</taxon>
        <taxon>Piroplasmida</taxon>
        <taxon>Theileriidae</taxon>
        <taxon>Theileria</taxon>
    </lineage>
</organism>
<sequence>MKKWIISLNLLYYITFFHQWNFVESQPLKGASTTPDSAESSDTSSVSHVTLDVNATQSTNDFDYSSENGVVTFTPKDSHVFNKLTEGTSTVVWESSDDVHSTLVRTLTREGVRLLAVLLTNHTFKLFLLESGKPWAEVTSKVRDVTKLKFLGESGAELSKSDYEVSLHHLSFTFLFKPNVKCLMVKYDGNDVWTHTEDPNFGELKSFALDLGSNKFFVKNSSDQTKQVSVKVSVDLDKSQSTTDFDYLRNGELRTFTPKDGNIFSLVVMKNSELWSAKPHDNALKAVLMGSGNKPKHLALLLQSSSFVLLYNSDMDKGWDDLTADKQDVTKLKFLGDNDTELTSSDYKVDLVDLSFTFSFNTGVVCKKVTYSNTPLWSHTDDSKFASLKSLSLDLAKDKFFVKNQSDESKELTKAKVSVDLNATQSTDEFVYSDESGVVTFTPKSCRVFNKVMDADRVVCQSSDDVYGTLVRTKTVDSVRFLVVLLDNHMFKLFHLDSDEWHDLTKDRLDVTKLKFFGENDAELKSSDLEVSLVDLSYTFSFKSNVKCRMVKLVDGRDVWKHCDDSAFGELKSLHLDLPSNKLFVKNSSDQTKELTVKVALDVNATESTSEFDYSMDNGLVTFTPRPDHVFSKVSQGTRVVWESSGCVYGSLVMSKTKAVKFLAVLMTNSSFLLFHLDDNEWKDVTSMRHDVKKLKFLGDSDVVLTSSDFEVMLVNLSYTYMFKDASKCKKVMLGDLELWKHDEDSKFPSLKSLSLDLPSNKFSVMNSSDESKEVVVKASLDVNASQGTNEFHHSKDAEYTTFQPRSGYVFTKVSHGTSLVWQSSDGVFGTLVRTKTTHDGRLLAVLLTNHTFKFFNEESGQWRDLSDSRRDVSKLKFLGENDAELTSSDYKVMLDDLLFTYLFNDGVDCRKVKYGNEFVWKNTDDKNFQSMKSLSLDLPNDKFFVKNSSNQTKQVGVKVTLDVTKSQSTSEFSHSEQSGVVTFTPTPGHMFYKVTHGTDPVWESLDVCSTLVRTKTADSDKFLAVLMTNNMFKLFKLEEGKFNDVTSKRHDVKMLRFLGENDVDLMLTDFLVTVVDLSYKFTFKPGVKCLAVKYSNRVVWRHTDDSAFGELKSLQLDLPSNKFLVKNSSDHTKELNINVSLDLETSHSTAQFNFTEESGVVTFTPKPGYVFYKVSDGTKDVWESMDDVSSTMARTKSVDSVKFLALLLENSLFKVFHLLNNEWHDLTASRRDVTKLKFLGDNNVALAKTSYEVSLVDLSYTFLFKSGARCRKVTYNDVPMWTHTDYSNFAELKSLHLDLAKDKFFVKNSSNEKKELTVKVALDVNSSHSTSEFMHSEQNGVVTFTPKLDHLFTSLSDGTSHVWESRDSVFGTLVMHKSVDDGKYLALLMTDNKFKLFYLESNEWKDLTSKRHDVSKLRLLGDSNSELTTSHFTLTLSDLSFTYVFKTGANCRYVKHVNEFVWKHTEDPQFASLKSFSVDLPTNKFYVTNLNDQTKEVAIKATVDVNATQSTNECLRRYDHGVATFTPNPGYVFAKITQGTSTTAVWNSTNNVYATFLMTKTVGNQKYLAVLMDNNTFKFFNEVSNRFTDTTSSKRDVTKLKFLGDSDSELTSSDYSVSLHDLSFTYSFNDGVKFHTVKYDDRVLWTYSEDPEYSEIKSLSLDLPNNKFFVKNFFDQTKEVLINVTLDVQKTRTNTSELNYKDENGLVTYTPKDGYVVTTVVDGSKDVWESSGGLSSKLVRTKSVSNVKYLVVLLEDNMFSLFNLDSGEWHNVTAERHDVNKLKFLGDSDVELAKTDYTVDLLDLSYTFLFKSTVKCRKVMLDDLDVWTHTDDTNFSSLKSLSLDLPKNQFSVMNSSNNKKELTLKVALDVNATESTQQFDFSDHSGLFTFTPKSDHMFSKVVDGTKVVFQSTDPYGTLVMTKTVDDKKFLAMLLTDKLFKLFHLEDNEWKDVTSSRHDVKKLKFLGDSDAELASSLYDVSLVDLSYRYTFKTGARCRKVTHDGREVWKHTDDAKFSELTTFSLDLPKNQFFANSSDHSRELTVKVSLDLDNTQSTNEFDYSKENFHTFRGKGGHVFSKVVKGTKDVFQSKDNVHATLVRATDDQKFLVVLLTNKMFKVFQLDDNDWKDVTSDVHDVTKLRFLGENDSELTLSDYSVSLSGLSYEFLFKSGVNCRKVMLGDDRLVWSHSDDSRFESMKSLSLDLFKNKFFVKNSLDQSKQLGVKVTLDAHKTESTDYYTFNDQSGFFTFKPNDDYVFNKVSHGPKLVWESTGGLCKHDQGDWEDLTSKRHDVSLLRFFGESDAPLRSSDFKVTLVDYFYRFTFNSGVKCLKVTFDNMPLWRHTDDPSFAELKSLHLDLPSNKLFVKNHSDQSKELVKPTTVTLDIEKTQSTSEFDYNNKDGLVTFTAKPSHVFSKLVEGPKAVWDSRYDVFGTMAMTKDNEGVRYLALLLDNHLFKVFKEDASEWKDVTLNRPDVKKLKFLGDNAVVLTSSDYTVSLSNFSFTYHFNTGVKCKKVLFGDAEVWKDTEDPKYSSLKSFSLGLCSKRFYVKNLDNQCKKLPFEPKPAKETSAPVPSPTNLYPY</sequence>
<keyword evidence="2" id="KW-0732">Signal</keyword>
<dbReference type="EMBL" id="UIVT01000001">
    <property type="protein sequence ID" value="SVP88189.1"/>
    <property type="molecule type" value="Genomic_DNA"/>
</dbReference>